<reference evidence="1 2" key="1">
    <citation type="submission" date="2020-08" db="EMBL/GenBank/DDBJ databases">
        <title>Novel species isolated from subtropical streams in China.</title>
        <authorList>
            <person name="Lu H."/>
        </authorList>
    </citation>
    <scope>NUCLEOTIDE SEQUENCE [LARGE SCALE GENOMIC DNA]</scope>
    <source>
        <strain evidence="1 2">LX15W</strain>
    </source>
</reference>
<dbReference type="Proteomes" id="UP000624279">
    <property type="component" value="Unassembled WGS sequence"/>
</dbReference>
<dbReference type="EMBL" id="JACOGA010000020">
    <property type="protein sequence ID" value="MBC3875551.1"/>
    <property type="molecule type" value="Genomic_DNA"/>
</dbReference>
<evidence type="ECO:0000313" key="1">
    <source>
        <dbReference type="EMBL" id="MBC3875551.1"/>
    </source>
</evidence>
<name>A0ABR6YG55_9BURK</name>
<gene>
    <name evidence="1" type="ORF">H8K55_18320</name>
</gene>
<comment type="caution">
    <text evidence="1">The sequence shown here is derived from an EMBL/GenBank/DDBJ whole genome shotgun (WGS) entry which is preliminary data.</text>
</comment>
<organism evidence="1 2">
    <name type="scientific">Undibacterium flavidum</name>
    <dbReference type="NCBI Taxonomy" id="2762297"/>
    <lineage>
        <taxon>Bacteria</taxon>
        <taxon>Pseudomonadati</taxon>
        <taxon>Pseudomonadota</taxon>
        <taxon>Betaproteobacteria</taxon>
        <taxon>Burkholderiales</taxon>
        <taxon>Oxalobacteraceae</taxon>
        <taxon>Undibacterium</taxon>
    </lineage>
</organism>
<sequence length="75" mass="8899">MKIAFANNEVCDRMQSRATHLQYCELRRVLPLKPENLNNVKVESEHPFWVFKPDQNGWLVLKSDYVTGFDYKLLN</sequence>
<protein>
    <submittedName>
        <fullName evidence="1">Uncharacterized protein</fullName>
    </submittedName>
</protein>
<accession>A0ABR6YG55</accession>
<evidence type="ECO:0000313" key="2">
    <source>
        <dbReference type="Proteomes" id="UP000624279"/>
    </source>
</evidence>
<keyword evidence="2" id="KW-1185">Reference proteome</keyword>
<proteinExistence type="predicted"/>
<dbReference type="RefSeq" id="WP_186943518.1">
    <property type="nucleotide sequence ID" value="NZ_JACOGA010000020.1"/>
</dbReference>